<evidence type="ECO:0000256" key="7">
    <source>
        <dbReference type="ARBA" id="ARBA00016593"/>
    </source>
</evidence>
<keyword evidence="15" id="KW-0539">Nucleus</keyword>
<evidence type="ECO:0000256" key="16">
    <source>
        <dbReference type="ARBA" id="ARBA00029657"/>
    </source>
</evidence>
<evidence type="ECO:0000256" key="15">
    <source>
        <dbReference type="ARBA" id="ARBA00023242"/>
    </source>
</evidence>
<comment type="similarity">
    <text evidence="5">Belongs to the neugrin family.</text>
</comment>
<evidence type="ECO:0000256" key="2">
    <source>
        <dbReference type="ARBA" id="ARBA00004123"/>
    </source>
</evidence>
<dbReference type="Proteomes" id="UP000664940">
    <property type="component" value="Unassembled WGS sequence"/>
</dbReference>
<keyword evidence="10" id="KW-0732">Signal</keyword>
<evidence type="ECO:0000256" key="8">
    <source>
        <dbReference type="ARBA" id="ARBA00022473"/>
    </source>
</evidence>
<dbReference type="GO" id="GO:0031966">
    <property type="term" value="C:mitochondrial membrane"/>
    <property type="evidence" value="ECO:0007669"/>
    <property type="project" value="UniProtKB-SubCell"/>
</dbReference>
<organism evidence="17 18">
    <name type="scientific">Phyllostomus discolor</name>
    <name type="common">pale spear-nosed bat</name>
    <dbReference type="NCBI Taxonomy" id="89673"/>
    <lineage>
        <taxon>Eukaryota</taxon>
        <taxon>Metazoa</taxon>
        <taxon>Chordata</taxon>
        <taxon>Craniata</taxon>
        <taxon>Vertebrata</taxon>
        <taxon>Euteleostomi</taxon>
        <taxon>Mammalia</taxon>
        <taxon>Eutheria</taxon>
        <taxon>Laurasiatheria</taxon>
        <taxon>Chiroptera</taxon>
        <taxon>Yangochiroptera</taxon>
        <taxon>Phyllostomidae</taxon>
        <taxon>Phyllostominae</taxon>
        <taxon>Phyllostomus</taxon>
    </lineage>
</organism>
<evidence type="ECO:0000256" key="1">
    <source>
        <dbReference type="ARBA" id="ARBA00003783"/>
    </source>
</evidence>
<dbReference type="GO" id="GO:0005634">
    <property type="term" value="C:nucleus"/>
    <property type="evidence" value="ECO:0007669"/>
    <property type="project" value="UniProtKB-SubCell"/>
</dbReference>
<sequence length="129" mass="14347">MAGGLGLALAGRARAVVARCGLATRGVAGPGSMGREPDHDTYWEPEERELQEVESALRRQKKAIRFQKIRRQMEAPGAPPRTLTREAMEQIRCAPDASIWMPHRFLQLSVYKIESITVPDSLIPLLISL</sequence>
<dbReference type="PANTHER" id="PTHR13475">
    <property type="entry name" value="NEUGRIN"/>
    <property type="match status" value="1"/>
</dbReference>
<dbReference type="AlphaFoldDB" id="A0A833YRZ7"/>
<evidence type="ECO:0000256" key="9">
    <source>
        <dbReference type="ARBA" id="ARBA00022525"/>
    </source>
</evidence>
<evidence type="ECO:0000256" key="3">
    <source>
        <dbReference type="ARBA" id="ARBA00004325"/>
    </source>
</evidence>
<keyword evidence="8" id="KW-0217">Developmental protein</keyword>
<dbReference type="EMBL" id="JABVXQ010000014">
    <property type="protein sequence ID" value="KAF6078275.1"/>
    <property type="molecule type" value="Genomic_DNA"/>
</dbReference>
<reference evidence="17 18" key="1">
    <citation type="journal article" date="2020" name="Nature">
        <title>Six reference-quality genomes reveal evolution of bat adaptations.</title>
        <authorList>
            <person name="Jebb D."/>
            <person name="Huang Z."/>
            <person name="Pippel M."/>
            <person name="Hughes G.M."/>
            <person name="Lavrichenko K."/>
            <person name="Devanna P."/>
            <person name="Winkler S."/>
            <person name="Jermiin L.S."/>
            <person name="Skirmuntt E.C."/>
            <person name="Katzourakis A."/>
            <person name="Burkitt-Gray L."/>
            <person name="Ray D.A."/>
            <person name="Sullivan K.A.M."/>
            <person name="Roscito J.G."/>
            <person name="Kirilenko B.M."/>
            <person name="Davalos L.M."/>
            <person name="Corthals A.P."/>
            <person name="Power M.L."/>
            <person name="Jones G."/>
            <person name="Ransome R.D."/>
            <person name="Dechmann D.K.N."/>
            <person name="Locatelli A.G."/>
            <person name="Puechmaille S.J."/>
            <person name="Fedrigo O."/>
            <person name="Jarvis E.D."/>
            <person name="Hiller M."/>
            <person name="Vernes S.C."/>
            <person name="Myers E.W."/>
            <person name="Teeling E.C."/>
        </authorList>
    </citation>
    <scope>NUCLEOTIDE SEQUENCE [LARGE SCALE GENOMIC DNA]</scope>
    <source>
        <strain evidence="17">Bat1K_MPI-CBG_1</strain>
    </source>
</reference>
<gene>
    <name evidence="17" type="ORF">HJG60_009144</name>
</gene>
<comment type="subcellular location">
    <subcellularLocation>
        <location evidence="3">Mitochondrion membrane</location>
    </subcellularLocation>
    <subcellularLocation>
        <location evidence="2">Nucleus</location>
    </subcellularLocation>
    <subcellularLocation>
        <location evidence="4">Secreted</location>
    </subcellularLocation>
</comment>
<dbReference type="InterPro" id="IPR010487">
    <property type="entry name" value="NGRN/Rrg9"/>
</dbReference>
<name>A0A833YRZ7_9CHIR</name>
<evidence type="ECO:0000313" key="17">
    <source>
        <dbReference type="EMBL" id="KAF6078275.1"/>
    </source>
</evidence>
<evidence type="ECO:0000256" key="6">
    <source>
        <dbReference type="ARBA" id="ARBA00011308"/>
    </source>
</evidence>
<dbReference type="GO" id="GO:0030154">
    <property type="term" value="P:cell differentiation"/>
    <property type="evidence" value="ECO:0007669"/>
    <property type="project" value="UniProtKB-KW"/>
</dbReference>
<comment type="subunit">
    <text evidence="6">Forms a regulatory protein-RNA complex, consisting of RCC1L, NGRN, RPUSD3, RPUSD4, TRUB2, FASTKD2 and 16S mt-rRNA. Interacts with 16S mt-rRNA; this interaction is direct.</text>
</comment>
<keyword evidence="13" id="KW-0472">Membrane</keyword>
<evidence type="ECO:0000256" key="14">
    <source>
        <dbReference type="ARBA" id="ARBA00023180"/>
    </source>
</evidence>
<comment type="function">
    <text evidence="1">Plays an essential role in mitochondrial ribosome biogenesis. As a component of a functional protein-RNA module, consisting of RCC1L, NGRN, RPUSD3, RPUSD4, TRUB2, FASTKD2 and 16S mitochondrial ribosomal RNA (16S mt-rRNA), controls 16S mt-rRNA abundance and is required for intra-mitochondrial translation of core subunits of the oxidative phosphorylation system.</text>
</comment>
<evidence type="ECO:0000256" key="4">
    <source>
        <dbReference type="ARBA" id="ARBA00004613"/>
    </source>
</evidence>
<protein>
    <recommendedName>
        <fullName evidence="7">Neugrin</fullName>
    </recommendedName>
    <alternativeName>
        <fullName evidence="16">Neurite outgrowth-associated protein</fullName>
    </alternativeName>
</protein>
<evidence type="ECO:0000256" key="5">
    <source>
        <dbReference type="ARBA" id="ARBA00008082"/>
    </source>
</evidence>
<keyword evidence="14" id="KW-0325">Glycoprotein</keyword>
<dbReference type="PANTHER" id="PTHR13475:SF4">
    <property type="entry name" value="NEUGRIN"/>
    <property type="match status" value="1"/>
</dbReference>
<accession>A0A833YRZ7</accession>
<comment type="caution">
    <text evidence="17">The sequence shown here is derived from an EMBL/GenBank/DDBJ whole genome shotgun (WGS) entry which is preliminary data.</text>
</comment>
<evidence type="ECO:0000313" key="18">
    <source>
        <dbReference type="Proteomes" id="UP000664940"/>
    </source>
</evidence>
<keyword evidence="11" id="KW-0221">Differentiation</keyword>
<evidence type="ECO:0000256" key="12">
    <source>
        <dbReference type="ARBA" id="ARBA00023128"/>
    </source>
</evidence>
<evidence type="ECO:0000256" key="10">
    <source>
        <dbReference type="ARBA" id="ARBA00022729"/>
    </source>
</evidence>
<dbReference type="Pfam" id="PF06413">
    <property type="entry name" value="Neugrin"/>
    <property type="match status" value="1"/>
</dbReference>
<proteinExistence type="inferred from homology"/>
<keyword evidence="9" id="KW-0964">Secreted</keyword>
<dbReference type="GO" id="GO:0005576">
    <property type="term" value="C:extracellular region"/>
    <property type="evidence" value="ECO:0007669"/>
    <property type="project" value="UniProtKB-SubCell"/>
</dbReference>
<evidence type="ECO:0000256" key="11">
    <source>
        <dbReference type="ARBA" id="ARBA00022782"/>
    </source>
</evidence>
<evidence type="ECO:0000256" key="13">
    <source>
        <dbReference type="ARBA" id="ARBA00023136"/>
    </source>
</evidence>
<keyword evidence="12" id="KW-0496">Mitochondrion</keyword>